<dbReference type="AlphaFoldDB" id="A0A9Q1FQ65"/>
<sequence>MGQHTEGELQKPGSKDPAFLFPLVKWFMTGETLLIQWKARAHRSRTLPPVFSSPLKDETIVDKQGPTQPCGRHRGASEDPCREKGMSLQMRAAHIAFAARGAGG</sequence>
<protein>
    <submittedName>
        <fullName evidence="2">Uncharacterized protein</fullName>
    </submittedName>
</protein>
<gene>
    <name evidence="2" type="ORF">SKAU_G00128940</name>
</gene>
<keyword evidence="3" id="KW-1185">Reference proteome</keyword>
<dbReference type="EMBL" id="JAINUF010000004">
    <property type="protein sequence ID" value="KAJ8364063.1"/>
    <property type="molecule type" value="Genomic_DNA"/>
</dbReference>
<feature type="region of interest" description="Disordered" evidence="1">
    <location>
        <begin position="46"/>
        <end position="83"/>
    </location>
</feature>
<evidence type="ECO:0000256" key="1">
    <source>
        <dbReference type="SAM" id="MobiDB-lite"/>
    </source>
</evidence>
<comment type="caution">
    <text evidence="2">The sequence shown here is derived from an EMBL/GenBank/DDBJ whole genome shotgun (WGS) entry which is preliminary data.</text>
</comment>
<proteinExistence type="predicted"/>
<organism evidence="2 3">
    <name type="scientific">Synaphobranchus kaupii</name>
    <name type="common">Kaup's arrowtooth eel</name>
    <dbReference type="NCBI Taxonomy" id="118154"/>
    <lineage>
        <taxon>Eukaryota</taxon>
        <taxon>Metazoa</taxon>
        <taxon>Chordata</taxon>
        <taxon>Craniata</taxon>
        <taxon>Vertebrata</taxon>
        <taxon>Euteleostomi</taxon>
        <taxon>Actinopterygii</taxon>
        <taxon>Neopterygii</taxon>
        <taxon>Teleostei</taxon>
        <taxon>Anguilliformes</taxon>
        <taxon>Synaphobranchidae</taxon>
        <taxon>Synaphobranchus</taxon>
    </lineage>
</organism>
<accession>A0A9Q1FQ65</accession>
<dbReference type="Proteomes" id="UP001152622">
    <property type="component" value="Chromosome 4"/>
</dbReference>
<evidence type="ECO:0000313" key="3">
    <source>
        <dbReference type="Proteomes" id="UP001152622"/>
    </source>
</evidence>
<name>A0A9Q1FQ65_SYNKA</name>
<evidence type="ECO:0000313" key="2">
    <source>
        <dbReference type="EMBL" id="KAJ8364063.1"/>
    </source>
</evidence>
<reference evidence="2" key="1">
    <citation type="journal article" date="2023" name="Science">
        <title>Genome structures resolve the early diversification of teleost fishes.</title>
        <authorList>
            <person name="Parey E."/>
            <person name="Louis A."/>
            <person name="Montfort J."/>
            <person name="Bouchez O."/>
            <person name="Roques C."/>
            <person name="Iampietro C."/>
            <person name="Lluch J."/>
            <person name="Castinel A."/>
            <person name="Donnadieu C."/>
            <person name="Desvignes T."/>
            <person name="Floi Bucao C."/>
            <person name="Jouanno E."/>
            <person name="Wen M."/>
            <person name="Mejri S."/>
            <person name="Dirks R."/>
            <person name="Jansen H."/>
            <person name="Henkel C."/>
            <person name="Chen W.J."/>
            <person name="Zahm M."/>
            <person name="Cabau C."/>
            <person name="Klopp C."/>
            <person name="Thompson A.W."/>
            <person name="Robinson-Rechavi M."/>
            <person name="Braasch I."/>
            <person name="Lecointre G."/>
            <person name="Bobe J."/>
            <person name="Postlethwait J.H."/>
            <person name="Berthelot C."/>
            <person name="Roest Crollius H."/>
            <person name="Guiguen Y."/>
        </authorList>
    </citation>
    <scope>NUCLEOTIDE SEQUENCE</scope>
    <source>
        <strain evidence="2">WJC10195</strain>
    </source>
</reference>